<comment type="similarity">
    <text evidence="2 8">Belongs to the malic enzymes family.</text>
</comment>
<comment type="caution">
    <text evidence="11">The sequence shown here is derived from an EMBL/GenBank/DDBJ whole genome shotgun (WGS) entry which is preliminary data.</text>
</comment>
<feature type="binding site" evidence="7">
    <location>
        <position position="133"/>
    </location>
    <ligand>
        <name>a divalent metal cation</name>
        <dbReference type="ChEBI" id="CHEBI:60240"/>
    </ligand>
</feature>
<dbReference type="GO" id="GO:0016616">
    <property type="term" value="F:oxidoreductase activity, acting on the CH-OH group of donors, NAD or NADP as acceptor"/>
    <property type="evidence" value="ECO:0007669"/>
    <property type="project" value="InterPro"/>
</dbReference>
<dbReference type="AlphaFoldDB" id="A0A098S860"/>
<protein>
    <submittedName>
        <fullName evidence="11">Malate dehydrogenase</fullName>
    </submittedName>
</protein>
<dbReference type="Gene3D" id="3.40.50.10380">
    <property type="entry name" value="Malic enzyme, N-terminal domain"/>
    <property type="match status" value="1"/>
</dbReference>
<feature type="binding site" evidence="6">
    <location>
        <position position="293"/>
    </location>
    <ligand>
        <name>(S)-malate</name>
        <dbReference type="ChEBI" id="CHEBI:15589"/>
    </ligand>
</feature>
<dbReference type="EMBL" id="JPOS01000029">
    <property type="protein sequence ID" value="KGE87808.1"/>
    <property type="molecule type" value="Genomic_DNA"/>
</dbReference>
<comment type="cofactor">
    <cofactor evidence="1">
        <name>Mn(2+)</name>
        <dbReference type="ChEBI" id="CHEBI:29035"/>
    </cofactor>
</comment>
<keyword evidence="3 7" id="KW-0479">Metal-binding</keyword>
<evidence type="ECO:0000256" key="2">
    <source>
        <dbReference type="ARBA" id="ARBA00008785"/>
    </source>
</evidence>
<dbReference type="GO" id="GO:0046872">
    <property type="term" value="F:metal ion binding"/>
    <property type="evidence" value="ECO:0007669"/>
    <property type="project" value="UniProtKB-KW"/>
</dbReference>
<evidence type="ECO:0000259" key="9">
    <source>
        <dbReference type="SMART" id="SM00919"/>
    </source>
</evidence>
<dbReference type="STRING" id="1524460.IX84_11765"/>
<dbReference type="PIRSF" id="PIRSF000106">
    <property type="entry name" value="ME"/>
    <property type="match status" value="1"/>
</dbReference>
<keyword evidence="12" id="KW-1185">Reference proteome</keyword>
<dbReference type="GO" id="GO:0051287">
    <property type="term" value="F:NAD binding"/>
    <property type="evidence" value="ECO:0007669"/>
    <property type="project" value="InterPro"/>
</dbReference>
<dbReference type="InterPro" id="IPR001891">
    <property type="entry name" value="Malic_OxRdtase"/>
</dbReference>
<reference evidence="11 12" key="1">
    <citation type="journal article" date="2014" name="Int. J. Syst. Evol. Microbiol.">
        <title>Phaeodactylibacter xiamenensis gen. nov., sp. nov., a member of the family Saprospiraceae isolated from the marine alga Phaeodactylum tricornutum.</title>
        <authorList>
            <person name="Chen Z.Jr."/>
            <person name="Lei X."/>
            <person name="Lai Q."/>
            <person name="Li Y."/>
            <person name="Zhang B."/>
            <person name="Zhang J."/>
            <person name="Zhang H."/>
            <person name="Yang L."/>
            <person name="Zheng W."/>
            <person name="Tian Y."/>
            <person name="Yu Z."/>
            <person name="Xu H.Jr."/>
            <person name="Zheng T."/>
        </authorList>
    </citation>
    <scope>NUCLEOTIDE SEQUENCE [LARGE SCALE GENOMIC DNA]</scope>
    <source>
        <strain evidence="11 12">KD52</strain>
    </source>
</reference>
<dbReference type="SUPFAM" id="SSF53223">
    <property type="entry name" value="Aminoacid dehydrogenase-like, N-terminal domain"/>
    <property type="match status" value="1"/>
</dbReference>
<feature type="binding site" evidence="6">
    <location>
        <position position="323"/>
    </location>
    <ligand>
        <name>(S)-malate</name>
        <dbReference type="ChEBI" id="CHEBI:15589"/>
    </ligand>
</feature>
<evidence type="ECO:0000256" key="8">
    <source>
        <dbReference type="RuleBase" id="RU003427"/>
    </source>
</evidence>
<dbReference type="RefSeq" id="WP_044220308.1">
    <property type="nucleotide sequence ID" value="NZ_CAKZLC010000239.1"/>
</dbReference>
<dbReference type="SMART" id="SM00919">
    <property type="entry name" value="Malic_M"/>
    <property type="match status" value="1"/>
</dbReference>
<dbReference type="Pfam" id="PF00390">
    <property type="entry name" value="malic"/>
    <property type="match status" value="1"/>
</dbReference>
<keyword evidence="4" id="KW-0560">Oxidoreductase</keyword>
<evidence type="ECO:0000256" key="7">
    <source>
        <dbReference type="PIRSR" id="PIRSR000106-3"/>
    </source>
</evidence>
<evidence type="ECO:0000256" key="1">
    <source>
        <dbReference type="ARBA" id="ARBA00001936"/>
    </source>
</evidence>
<gene>
    <name evidence="11" type="ORF">IX84_11765</name>
</gene>
<dbReference type="PANTHER" id="PTHR43237">
    <property type="entry name" value="NADP-DEPENDENT MALIC ENZYME"/>
    <property type="match status" value="1"/>
</dbReference>
<dbReference type="CDD" id="cd05311">
    <property type="entry name" value="NAD_bind_2_malic_enz"/>
    <property type="match status" value="1"/>
</dbReference>
<evidence type="ECO:0000313" key="12">
    <source>
        <dbReference type="Proteomes" id="UP000029736"/>
    </source>
</evidence>
<dbReference type="FunFam" id="3.40.50.10380:FF:000003">
    <property type="entry name" value="NADP-dependent malic enzyme"/>
    <property type="match status" value="1"/>
</dbReference>
<feature type="active site" description="Proton acceptor" evidence="5">
    <location>
        <position position="91"/>
    </location>
</feature>
<feature type="domain" description="Malic enzyme NAD-binding" evidence="9">
    <location>
        <begin position="159"/>
        <end position="389"/>
    </location>
</feature>
<feature type="binding site" evidence="7">
    <location>
        <position position="158"/>
    </location>
    <ligand>
        <name>a divalent metal cation</name>
        <dbReference type="ChEBI" id="CHEBI:60240"/>
    </ligand>
</feature>
<sequence>MDYFKESLYLHQYLKGKIRMTPKMDVRSKEDLSLVYSPGVAEPCRAIAADPEKVYDYTIKSNTVAIVSDGSAVLGLGNIGPHAAIPVMEGKAMLFKRFANIDAFPICLDTQDTEKIIETVKLIAPVFGGINLEDISAPRSFEIEQRLQDIGIPVFHDDQHGTAIVVLAGLINAAKLVGKSLFDLKVVINGAGAAGVAIAKLLKCVDHQNSSECIAVREVIMCDSKGILHSGRDNLNSSKQEVLTFTNPNNRTGSVKDAIVDADVFIGVSVGNLLTTADIKTMAKDSIIFALANPDPEIMPEDAYKGGAAIVGTGRSDLPNQVNNVLGFPGIFRGALDARAKRITPAMKLAAAYAIADFIPNPTRESIIPASLQEQVAWKVADAVKEAALK</sequence>
<dbReference type="InterPro" id="IPR051674">
    <property type="entry name" value="Malate_Decarboxylase"/>
</dbReference>
<dbReference type="InterPro" id="IPR012302">
    <property type="entry name" value="Malic_NAD-bd"/>
</dbReference>
<dbReference type="InterPro" id="IPR012301">
    <property type="entry name" value="Malic_N_dom"/>
</dbReference>
<dbReference type="Proteomes" id="UP000029736">
    <property type="component" value="Unassembled WGS sequence"/>
</dbReference>
<name>A0A098S860_9BACT</name>
<evidence type="ECO:0000256" key="3">
    <source>
        <dbReference type="ARBA" id="ARBA00022723"/>
    </source>
</evidence>
<feature type="domain" description="Malic enzyme N-terminal" evidence="10">
    <location>
        <begin position="15"/>
        <end position="148"/>
    </location>
</feature>
<evidence type="ECO:0000256" key="6">
    <source>
        <dbReference type="PIRSR" id="PIRSR000106-2"/>
    </source>
</evidence>
<dbReference type="Gene3D" id="3.40.50.720">
    <property type="entry name" value="NAD(P)-binding Rossmann-like Domain"/>
    <property type="match status" value="1"/>
</dbReference>
<dbReference type="InterPro" id="IPR015884">
    <property type="entry name" value="Malic_enzyme_CS"/>
</dbReference>
<dbReference type="InterPro" id="IPR045213">
    <property type="entry name" value="Malic_NAD-bd_bact_type"/>
</dbReference>
<feature type="active site" description="Proton donor" evidence="5">
    <location>
        <position position="36"/>
    </location>
</feature>
<evidence type="ECO:0000313" key="11">
    <source>
        <dbReference type="EMBL" id="KGE87808.1"/>
    </source>
</evidence>
<dbReference type="SUPFAM" id="SSF51735">
    <property type="entry name" value="NAD(P)-binding Rossmann-fold domains"/>
    <property type="match status" value="1"/>
</dbReference>
<feature type="binding site" evidence="7">
    <location>
        <position position="134"/>
    </location>
    <ligand>
        <name>a divalent metal cation</name>
        <dbReference type="ChEBI" id="CHEBI:60240"/>
    </ligand>
</feature>
<dbReference type="PROSITE" id="PS00331">
    <property type="entry name" value="MALIC_ENZYMES"/>
    <property type="match status" value="1"/>
</dbReference>
<evidence type="ECO:0000256" key="4">
    <source>
        <dbReference type="ARBA" id="ARBA00023002"/>
    </source>
</evidence>
<comment type="cofactor">
    <cofactor evidence="7">
        <name>Mg(2+)</name>
        <dbReference type="ChEBI" id="CHEBI:18420"/>
    </cofactor>
    <cofactor evidence="7">
        <name>Mn(2+)</name>
        <dbReference type="ChEBI" id="CHEBI:29035"/>
    </cofactor>
    <text evidence="7">Divalent metal cations. Prefers magnesium or manganese.</text>
</comment>
<dbReference type="Pfam" id="PF03949">
    <property type="entry name" value="Malic_M"/>
    <property type="match status" value="1"/>
</dbReference>
<dbReference type="PRINTS" id="PR00072">
    <property type="entry name" value="MALOXRDTASE"/>
</dbReference>
<dbReference type="SMART" id="SM01274">
    <property type="entry name" value="malic"/>
    <property type="match status" value="1"/>
</dbReference>
<organism evidence="11 12">
    <name type="scientific">Phaeodactylibacter xiamenensis</name>
    <dbReference type="NCBI Taxonomy" id="1524460"/>
    <lineage>
        <taxon>Bacteria</taxon>
        <taxon>Pseudomonadati</taxon>
        <taxon>Bacteroidota</taxon>
        <taxon>Saprospiria</taxon>
        <taxon>Saprospirales</taxon>
        <taxon>Haliscomenobacteraceae</taxon>
        <taxon>Phaeodactylibacter</taxon>
    </lineage>
</organism>
<dbReference type="PANTHER" id="PTHR43237:SF4">
    <property type="entry name" value="NADP-DEPENDENT MALIC ENZYME"/>
    <property type="match status" value="1"/>
</dbReference>
<evidence type="ECO:0000259" key="10">
    <source>
        <dbReference type="SMART" id="SM01274"/>
    </source>
</evidence>
<dbReference type="OrthoDB" id="9805787at2"/>
<proteinExistence type="inferred from homology"/>
<dbReference type="InterPro" id="IPR037062">
    <property type="entry name" value="Malic_N_dom_sf"/>
</dbReference>
<dbReference type="InterPro" id="IPR036291">
    <property type="entry name" value="NAD(P)-bd_dom_sf"/>
</dbReference>
<accession>A0A098S860</accession>
<evidence type="ECO:0000256" key="5">
    <source>
        <dbReference type="PIRSR" id="PIRSR000106-1"/>
    </source>
</evidence>
<dbReference type="InterPro" id="IPR046346">
    <property type="entry name" value="Aminoacid_DH-like_N_sf"/>
</dbReference>
<dbReference type="GO" id="GO:0004470">
    <property type="term" value="F:malic enzyme activity"/>
    <property type="evidence" value="ECO:0007669"/>
    <property type="project" value="InterPro"/>
</dbReference>